<dbReference type="EMBL" id="AZMM01018378">
    <property type="protein sequence ID" value="ETJ20813.1"/>
    <property type="molecule type" value="Genomic_DNA"/>
</dbReference>
<dbReference type="SUPFAM" id="SSF55658">
    <property type="entry name" value="L9 N-domain-like"/>
    <property type="match status" value="1"/>
</dbReference>
<evidence type="ECO:0000259" key="1">
    <source>
        <dbReference type="Pfam" id="PF01693"/>
    </source>
</evidence>
<evidence type="ECO:0000313" key="2">
    <source>
        <dbReference type="EMBL" id="ETJ20813.1"/>
    </source>
</evidence>
<comment type="caution">
    <text evidence="2">The sequence shown here is derived from an EMBL/GenBank/DDBJ whole genome shotgun (WGS) entry which is preliminary data.</text>
</comment>
<proteinExistence type="predicted"/>
<gene>
    <name evidence="2" type="ORF">Q604_UNBC18378G0001</name>
</gene>
<accession>W1WRQ9</accession>
<dbReference type="Gene3D" id="3.40.970.10">
    <property type="entry name" value="Ribonuclease H1, N-terminal domain"/>
    <property type="match status" value="1"/>
</dbReference>
<dbReference type="InterPro" id="IPR009027">
    <property type="entry name" value="Ribosomal_bL9/RNase_H1_N"/>
</dbReference>
<feature type="domain" description="Ribonuclease H1 N-terminal" evidence="1">
    <location>
        <begin position="9"/>
        <end position="53"/>
    </location>
</feature>
<sequence>MEVYMSKIKYYAIKKGNGVTNKIVETWEECKVLVLGYPAIYKSFKTKDEAMKYLGLKVKEDKPDIEKEETIKKVKKRKGKNQKILKICLENELYEAFIKECQELDMSEDLIIKNMIKEWLC</sequence>
<dbReference type="AlphaFoldDB" id="W1WRQ9"/>
<organism evidence="2">
    <name type="scientific">human gut metagenome</name>
    <dbReference type="NCBI Taxonomy" id="408170"/>
    <lineage>
        <taxon>unclassified sequences</taxon>
        <taxon>metagenomes</taxon>
        <taxon>organismal metagenomes</taxon>
    </lineage>
</organism>
<reference evidence="2" key="1">
    <citation type="submission" date="2013-12" db="EMBL/GenBank/DDBJ databases">
        <title>A Varibaculum cambriense genome reconstructed from a premature infant gut community with otherwise low bacterial novelty that shifts toward anaerobic metabolism during the third week of life.</title>
        <authorList>
            <person name="Brown C.T."/>
            <person name="Sharon I."/>
            <person name="Thomas B.C."/>
            <person name="Castelle C.J."/>
            <person name="Morowitz M.J."/>
            <person name="Banfield J.F."/>
        </authorList>
    </citation>
    <scope>NUCLEOTIDE SEQUENCE</scope>
</reference>
<name>W1WRQ9_9ZZZZ</name>
<dbReference type="Pfam" id="PF01693">
    <property type="entry name" value="Cauli_VI"/>
    <property type="match status" value="1"/>
</dbReference>
<dbReference type="InterPro" id="IPR011320">
    <property type="entry name" value="RNase_H1_N"/>
</dbReference>
<dbReference type="InterPro" id="IPR037056">
    <property type="entry name" value="RNase_H1_N_sf"/>
</dbReference>
<protein>
    <recommendedName>
        <fullName evidence="1">Ribonuclease H1 N-terminal domain-containing protein</fullName>
    </recommendedName>
</protein>